<evidence type="ECO:0008006" key="6">
    <source>
        <dbReference type="Google" id="ProtNLM"/>
    </source>
</evidence>
<evidence type="ECO:0000256" key="2">
    <source>
        <dbReference type="ARBA" id="ARBA00023141"/>
    </source>
</evidence>
<dbReference type="InterPro" id="IPR030960">
    <property type="entry name" value="DHQS/DOIS_N"/>
</dbReference>
<dbReference type="InterPro" id="IPR002812">
    <property type="entry name" value="DHQS"/>
</dbReference>
<dbReference type="AlphaFoldDB" id="A0A381UM11"/>
<keyword evidence="2" id="KW-0057">Aromatic amino acid biosynthesis</keyword>
<evidence type="ECO:0000256" key="1">
    <source>
        <dbReference type="ARBA" id="ARBA00022605"/>
    </source>
</evidence>
<dbReference type="InterPro" id="IPR056179">
    <property type="entry name" value="DHQS_C"/>
</dbReference>
<evidence type="ECO:0000259" key="4">
    <source>
        <dbReference type="Pfam" id="PF26558"/>
    </source>
</evidence>
<dbReference type="GO" id="GO:0008652">
    <property type="term" value="P:amino acid biosynthetic process"/>
    <property type="evidence" value="ECO:0007669"/>
    <property type="project" value="UniProtKB-KW"/>
</dbReference>
<dbReference type="GO" id="GO:0016491">
    <property type="term" value="F:oxidoreductase activity"/>
    <property type="evidence" value="ECO:0007669"/>
    <property type="project" value="InterPro"/>
</dbReference>
<sequence>MELWLDATGPNSSSLPEGASRIWEGSAPDVAEVALDDYRGQDEARSLVGMVAWMLVRCSDWTMIPLENIVAAASGSGTRVAAAISNEIDLPGAAFALQHGVDAVLLPPESGSETLWAAARGIASETISDDAEQAPSELSTATVISVESGGVGERLCVDLIERLSPGEGMVIGSSSGALCLIHGETLPSEYAPSRPFRVNAGAVHAYALMADGSTKYLSELNAGDEVAVLSTDGSRRSASIGRLKIERRPFLVVRFECDSVEGQVMAQQAETVRLVSPGGEVLSVTDLHIGDEILILVDSSMRHIGQALPGEVSER</sequence>
<name>A0A381UM11_9ZZZZ</name>
<dbReference type="EMBL" id="UINC01006715">
    <property type="protein sequence ID" value="SVA29206.1"/>
    <property type="molecule type" value="Genomic_DNA"/>
</dbReference>
<dbReference type="PANTHER" id="PTHR33563">
    <property type="match status" value="1"/>
</dbReference>
<evidence type="ECO:0000313" key="5">
    <source>
        <dbReference type="EMBL" id="SVA29206.1"/>
    </source>
</evidence>
<gene>
    <name evidence="5" type="ORF">METZ01_LOCUS82060</name>
</gene>
<reference evidence="5" key="1">
    <citation type="submission" date="2018-05" db="EMBL/GenBank/DDBJ databases">
        <authorList>
            <person name="Lanie J.A."/>
            <person name="Ng W.-L."/>
            <person name="Kazmierczak K.M."/>
            <person name="Andrzejewski T.M."/>
            <person name="Davidsen T.M."/>
            <person name="Wayne K.J."/>
            <person name="Tettelin H."/>
            <person name="Glass J.I."/>
            <person name="Rusch D."/>
            <person name="Podicherti R."/>
            <person name="Tsui H.-C.T."/>
            <person name="Winkler M.E."/>
        </authorList>
    </citation>
    <scope>NUCLEOTIDE SEQUENCE</scope>
</reference>
<keyword evidence="1" id="KW-0028">Amino-acid biosynthesis</keyword>
<dbReference type="Pfam" id="PF01959">
    <property type="entry name" value="DHQS"/>
    <property type="match status" value="1"/>
</dbReference>
<dbReference type="GO" id="GO:0009073">
    <property type="term" value="P:aromatic amino acid family biosynthetic process"/>
    <property type="evidence" value="ECO:0007669"/>
    <property type="project" value="UniProtKB-KW"/>
</dbReference>
<dbReference type="GO" id="GO:0003856">
    <property type="term" value="F:3-dehydroquinate synthase activity"/>
    <property type="evidence" value="ECO:0007669"/>
    <property type="project" value="InterPro"/>
</dbReference>
<protein>
    <recommendedName>
        <fullName evidence="6">3-dehydroquinate synthase II</fullName>
    </recommendedName>
</protein>
<feature type="domain" description="3-dehydroquinate synthase C-terminal" evidence="4">
    <location>
        <begin position="141"/>
        <end position="314"/>
    </location>
</feature>
<evidence type="ECO:0000259" key="3">
    <source>
        <dbReference type="Pfam" id="PF01959"/>
    </source>
</evidence>
<accession>A0A381UM11</accession>
<feature type="domain" description="3-dehydroquinate synthase N-terminal" evidence="3">
    <location>
        <begin position="23"/>
        <end position="112"/>
    </location>
</feature>
<dbReference type="Pfam" id="PF26558">
    <property type="entry name" value="DHQS_2nd"/>
    <property type="match status" value="1"/>
</dbReference>
<proteinExistence type="predicted"/>
<organism evidence="5">
    <name type="scientific">marine metagenome</name>
    <dbReference type="NCBI Taxonomy" id="408172"/>
    <lineage>
        <taxon>unclassified sequences</taxon>
        <taxon>metagenomes</taxon>
        <taxon>ecological metagenomes</taxon>
    </lineage>
</organism>
<dbReference type="PANTHER" id="PTHR33563:SF1">
    <property type="entry name" value="3-DEHYDROQUINATE SYNTHASE"/>
    <property type="match status" value="1"/>
</dbReference>